<comment type="caution">
    <text evidence="2">The sequence shown here is derived from an EMBL/GenBank/DDBJ whole genome shotgun (WGS) entry which is preliminary data.</text>
</comment>
<sequence>WRKPYASKARLQVSNFPFNSSLDSPCGTISSAKSIHLGASSWMCSISTSKCDNCLIDILDGSRIIIKASYGWSSSRECVLPWMYNILVIHGHDAAEESVTHMLDMVYKITNSRGATLQSLLQLSGRLQLVTSQIDKASQRISHSVDDLETDESEDEDEFYHEDKDDASEINHEFPVVLFAADKDLEE</sequence>
<name>A0A2K3PNT9_TRIPR</name>
<dbReference type="ExpressionAtlas" id="A0A2K3PNT9">
    <property type="expression patterns" value="baseline"/>
</dbReference>
<dbReference type="STRING" id="57577.A0A2K3PNT9"/>
<dbReference type="AlphaFoldDB" id="A0A2K3PNT9"/>
<evidence type="ECO:0000313" key="3">
    <source>
        <dbReference type="Proteomes" id="UP000236291"/>
    </source>
</evidence>
<proteinExistence type="predicted"/>
<dbReference type="Proteomes" id="UP000236291">
    <property type="component" value="Unassembled WGS sequence"/>
</dbReference>
<evidence type="ECO:0000256" key="1">
    <source>
        <dbReference type="SAM" id="MobiDB-lite"/>
    </source>
</evidence>
<accession>A0A2K3PNT9</accession>
<reference evidence="2 3" key="1">
    <citation type="journal article" date="2014" name="Am. J. Bot.">
        <title>Genome assembly and annotation for red clover (Trifolium pratense; Fabaceae).</title>
        <authorList>
            <person name="Istvanek J."/>
            <person name="Jaros M."/>
            <person name="Krenek A."/>
            <person name="Repkova J."/>
        </authorList>
    </citation>
    <scope>NUCLEOTIDE SEQUENCE [LARGE SCALE GENOMIC DNA]</scope>
    <source>
        <strain evidence="3">cv. Tatra</strain>
        <tissue evidence="2">Young leaves</tissue>
    </source>
</reference>
<reference evidence="2 3" key="2">
    <citation type="journal article" date="2017" name="Front. Plant Sci.">
        <title>Gene Classification and Mining of Molecular Markers Useful in Red Clover (Trifolium pratense) Breeding.</title>
        <authorList>
            <person name="Istvanek J."/>
            <person name="Dluhosova J."/>
            <person name="Dluhos P."/>
            <person name="Patkova L."/>
            <person name="Nedelnik J."/>
            <person name="Repkova J."/>
        </authorList>
    </citation>
    <scope>NUCLEOTIDE SEQUENCE [LARGE SCALE GENOMIC DNA]</scope>
    <source>
        <strain evidence="3">cv. Tatra</strain>
        <tissue evidence="2">Young leaves</tissue>
    </source>
</reference>
<feature type="region of interest" description="Disordered" evidence="1">
    <location>
        <begin position="141"/>
        <end position="168"/>
    </location>
</feature>
<dbReference type="EMBL" id="ASHM01008924">
    <property type="protein sequence ID" value="PNY16924.1"/>
    <property type="molecule type" value="Genomic_DNA"/>
</dbReference>
<gene>
    <name evidence="2" type="ORF">L195_g013655</name>
</gene>
<dbReference type="PANTHER" id="PTHR45290:SF1">
    <property type="entry name" value="OS03G0300300 PROTEIN"/>
    <property type="match status" value="1"/>
</dbReference>
<protein>
    <submittedName>
        <fullName evidence="2">WD40 repeat-containing protein SMU1</fullName>
    </submittedName>
</protein>
<feature type="non-terminal residue" evidence="2">
    <location>
        <position position="1"/>
    </location>
</feature>
<dbReference type="PANTHER" id="PTHR45290">
    <property type="entry name" value="OS03G0300300 PROTEIN"/>
    <property type="match status" value="1"/>
</dbReference>
<feature type="compositionally biased region" description="Acidic residues" evidence="1">
    <location>
        <begin position="147"/>
        <end position="160"/>
    </location>
</feature>
<evidence type="ECO:0000313" key="2">
    <source>
        <dbReference type="EMBL" id="PNY16924.1"/>
    </source>
</evidence>
<organism evidence="2 3">
    <name type="scientific">Trifolium pratense</name>
    <name type="common">Red clover</name>
    <dbReference type="NCBI Taxonomy" id="57577"/>
    <lineage>
        <taxon>Eukaryota</taxon>
        <taxon>Viridiplantae</taxon>
        <taxon>Streptophyta</taxon>
        <taxon>Embryophyta</taxon>
        <taxon>Tracheophyta</taxon>
        <taxon>Spermatophyta</taxon>
        <taxon>Magnoliopsida</taxon>
        <taxon>eudicotyledons</taxon>
        <taxon>Gunneridae</taxon>
        <taxon>Pentapetalae</taxon>
        <taxon>rosids</taxon>
        <taxon>fabids</taxon>
        <taxon>Fabales</taxon>
        <taxon>Fabaceae</taxon>
        <taxon>Papilionoideae</taxon>
        <taxon>50 kb inversion clade</taxon>
        <taxon>NPAAA clade</taxon>
        <taxon>Hologalegina</taxon>
        <taxon>IRL clade</taxon>
        <taxon>Trifolieae</taxon>
        <taxon>Trifolium</taxon>
    </lineage>
</organism>